<protein>
    <submittedName>
        <fullName evidence="2">Uncharacterized protein</fullName>
    </submittedName>
</protein>
<proteinExistence type="predicted"/>
<name>A0A5N4AR81_PHOPY</name>
<sequence>MILDRIVLGIRDTRTQEKLLQEDKLTLEKAVSLCHAIESSAVPQRQISRDAKSEFLAVNTVHSEHKHKNNFRNNNYSANDQGTSSRQVMNYKPYGSQKSYKTECKNCGLEHKKDTRVQLQICPNVHADQYGDHNRIRSMLLGK</sequence>
<evidence type="ECO:0000313" key="3">
    <source>
        <dbReference type="Proteomes" id="UP000327044"/>
    </source>
</evidence>
<dbReference type="EMBL" id="VVIM01000005">
    <property type="protein sequence ID" value="KAB0799855.1"/>
    <property type="molecule type" value="Genomic_DNA"/>
</dbReference>
<gene>
    <name evidence="2" type="ORF">PPYR_07735</name>
</gene>
<feature type="region of interest" description="Disordered" evidence="1">
    <location>
        <begin position="66"/>
        <end position="86"/>
    </location>
</feature>
<dbReference type="InParanoid" id="A0A5N4AR81"/>
<keyword evidence="3" id="KW-1185">Reference proteome</keyword>
<feature type="compositionally biased region" description="Polar residues" evidence="1">
    <location>
        <begin position="71"/>
        <end position="86"/>
    </location>
</feature>
<reference evidence="2 3" key="1">
    <citation type="journal article" date="2018" name="Elife">
        <title>Firefly genomes illuminate parallel origins of bioluminescence in beetles.</title>
        <authorList>
            <person name="Fallon T.R."/>
            <person name="Lower S.E."/>
            <person name="Chang C.H."/>
            <person name="Bessho-Uehara M."/>
            <person name="Martin G.J."/>
            <person name="Bewick A.J."/>
            <person name="Behringer M."/>
            <person name="Debat H.J."/>
            <person name="Wong I."/>
            <person name="Day J.C."/>
            <person name="Suvorov A."/>
            <person name="Silva C.J."/>
            <person name="Stanger-Hall K.F."/>
            <person name="Hall D.W."/>
            <person name="Schmitz R.J."/>
            <person name="Nelson D.R."/>
            <person name="Lewis S.M."/>
            <person name="Shigenobu S."/>
            <person name="Bybee S.M."/>
            <person name="Larracuente A.M."/>
            <person name="Oba Y."/>
            <person name="Weng J.K."/>
        </authorList>
    </citation>
    <scope>NUCLEOTIDE SEQUENCE [LARGE SCALE GENOMIC DNA]</scope>
    <source>
        <strain evidence="2">1611_PpyrPB1</strain>
        <tissue evidence="2">Whole body</tissue>
    </source>
</reference>
<evidence type="ECO:0000313" key="2">
    <source>
        <dbReference type="EMBL" id="KAB0799855.1"/>
    </source>
</evidence>
<dbReference type="Proteomes" id="UP000327044">
    <property type="component" value="Unassembled WGS sequence"/>
</dbReference>
<evidence type="ECO:0000256" key="1">
    <source>
        <dbReference type="SAM" id="MobiDB-lite"/>
    </source>
</evidence>
<organism evidence="2 3">
    <name type="scientific">Photinus pyralis</name>
    <name type="common">Common eastern firefly</name>
    <name type="synonym">Lampyris pyralis</name>
    <dbReference type="NCBI Taxonomy" id="7054"/>
    <lineage>
        <taxon>Eukaryota</taxon>
        <taxon>Metazoa</taxon>
        <taxon>Ecdysozoa</taxon>
        <taxon>Arthropoda</taxon>
        <taxon>Hexapoda</taxon>
        <taxon>Insecta</taxon>
        <taxon>Pterygota</taxon>
        <taxon>Neoptera</taxon>
        <taxon>Endopterygota</taxon>
        <taxon>Coleoptera</taxon>
        <taxon>Polyphaga</taxon>
        <taxon>Elateriformia</taxon>
        <taxon>Elateroidea</taxon>
        <taxon>Lampyridae</taxon>
        <taxon>Lampyrinae</taxon>
        <taxon>Photinus</taxon>
    </lineage>
</organism>
<accession>A0A5N4AR81</accession>
<comment type="caution">
    <text evidence="2">The sequence shown here is derived from an EMBL/GenBank/DDBJ whole genome shotgun (WGS) entry which is preliminary data.</text>
</comment>
<dbReference type="AlphaFoldDB" id="A0A5N4AR81"/>